<gene>
    <name evidence="4" type="primary">C7orf25</name>
</gene>
<evidence type="ECO:0000256" key="1">
    <source>
        <dbReference type="ARBA" id="ARBA00006588"/>
    </source>
</evidence>
<accession>T2M652</accession>
<evidence type="ECO:0000259" key="3">
    <source>
        <dbReference type="Pfam" id="PF18474"/>
    </source>
</evidence>
<dbReference type="InterPro" id="IPR041076">
    <property type="entry name" value="DUF5614"/>
</dbReference>
<sequence length="387" mass="43158">MEQKLISLISEAEDLLNRCKLMSHIVGASKLERKISAELKGLLSLKNVKDKVTLEHHLISTNITNLRAVVKAIENSPDVVSILQSFSYENDTEIISDVVVDAVVTGGYKWIKIIARKPLAVHRIWKGEGNFGDKDPISLSKEFILAAEQNPIHYESPSICFVFPRGITKSVHESLLGTGVTPIGKILPDPDYDNINEWMKLEAESNLEHITNLLSDFTARCMKVNLDITSLIVLTSNITNGECNYTFREEVLSKQAAEERSEPALPLLLEFINGKELYCCQTAFNNFQQILNTVGGPEEKKRSEILFKKVTVVEDNPAFYAMSLEESASVKNRSKVIFGTGETLQAITTTANTAFVRAAANQGVKFSSFFHASRALTEQKQMYAMKH</sequence>
<dbReference type="PANTHER" id="PTHR13379:SF0">
    <property type="entry name" value="UPF0415 PROTEIN C7ORF25"/>
    <property type="match status" value="1"/>
</dbReference>
<dbReference type="InterPro" id="IPR010733">
    <property type="entry name" value="DUF1308"/>
</dbReference>
<dbReference type="KEGG" id="hmg:100210275"/>
<protein>
    <submittedName>
        <fullName evidence="4">UPF0415 protein C7orf25</fullName>
    </submittedName>
</protein>
<feature type="domain" description="DUF1308" evidence="2">
    <location>
        <begin position="224"/>
        <end position="384"/>
    </location>
</feature>
<dbReference type="PANTHER" id="PTHR13379">
    <property type="entry name" value="UNCHARACTERIZED DUF1308"/>
    <property type="match status" value="1"/>
</dbReference>
<reference evidence="4" key="1">
    <citation type="journal article" date="2013" name="Genome Biol. Evol.">
        <title>Punctuated emergences of genetic and phenotypic innovations in eumetazoan, bilaterian, euteleostome, and hominidae ancestors.</title>
        <authorList>
            <person name="Wenger Y."/>
            <person name="Galliot B."/>
        </authorList>
    </citation>
    <scope>NUCLEOTIDE SEQUENCE</scope>
    <source>
        <tissue evidence="4">Whole animals</tissue>
    </source>
</reference>
<evidence type="ECO:0000313" key="4">
    <source>
        <dbReference type="EMBL" id="CDG67763.1"/>
    </source>
</evidence>
<name>T2M652_HYDVU</name>
<dbReference type="Pfam" id="PF18474">
    <property type="entry name" value="DUF5614"/>
    <property type="match status" value="1"/>
</dbReference>
<dbReference type="Pfam" id="PF07000">
    <property type="entry name" value="DUF1308"/>
    <property type="match status" value="1"/>
</dbReference>
<dbReference type="OrthoDB" id="441890at2759"/>
<comment type="similarity">
    <text evidence="1">Belongs to the UPF0415 family.</text>
</comment>
<organism evidence="4">
    <name type="scientific">Hydra vulgaris</name>
    <name type="common">Hydra</name>
    <name type="synonym">Hydra attenuata</name>
    <dbReference type="NCBI Taxonomy" id="6087"/>
    <lineage>
        <taxon>Eukaryota</taxon>
        <taxon>Metazoa</taxon>
        <taxon>Cnidaria</taxon>
        <taxon>Hydrozoa</taxon>
        <taxon>Hydroidolina</taxon>
        <taxon>Anthoathecata</taxon>
        <taxon>Aplanulata</taxon>
        <taxon>Hydridae</taxon>
        <taxon>Hydra</taxon>
    </lineage>
</organism>
<proteinExistence type="evidence at transcript level"/>
<dbReference type="AlphaFoldDB" id="T2M652"/>
<dbReference type="EMBL" id="HAAD01001531">
    <property type="protein sequence ID" value="CDG67763.1"/>
    <property type="molecule type" value="mRNA"/>
</dbReference>
<dbReference type="OMA" id="HFCMFQR"/>
<feature type="domain" description="DUF5614" evidence="3">
    <location>
        <begin position="4"/>
        <end position="208"/>
    </location>
</feature>
<evidence type="ECO:0000259" key="2">
    <source>
        <dbReference type="Pfam" id="PF07000"/>
    </source>
</evidence>